<comment type="caution">
    <text evidence="1">The sequence shown here is derived from an EMBL/GenBank/DDBJ whole genome shotgun (WGS) entry which is preliminary data.</text>
</comment>
<gene>
    <name evidence="1" type="ORF">NQ176_g7546</name>
</gene>
<protein>
    <submittedName>
        <fullName evidence="1">Uncharacterized protein</fullName>
    </submittedName>
</protein>
<dbReference type="Proteomes" id="UP001143910">
    <property type="component" value="Unassembled WGS sequence"/>
</dbReference>
<organism evidence="1 2">
    <name type="scientific">Zarea fungicola</name>
    <dbReference type="NCBI Taxonomy" id="93591"/>
    <lineage>
        <taxon>Eukaryota</taxon>
        <taxon>Fungi</taxon>
        <taxon>Dikarya</taxon>
        <taxon>Ascomycota</taxon>
        <taxon>Pezizomycotina</taxon>
        <taxon>Sordariomycetes</taxon>
        <taxon>Hypocreomycetidae</taxon>
        <taxon>Hypocreales</taxon>
        <taxon>Cordycipitaceae</taxon>
        <taxon>Zarea</taxon>
    </lineage>
</organism>
<evidence type="ECO:0000313" key="2">
    <source>
        <dbReference type="Proteomes" id="UP001143910"/>
    </source>
</evidence>
<reference evidence="1" key="1">
    <citation type="submission" date="2022-08" db="EMBL/GenBank/DDBJ databases">
        <title>Genome Sequence of Lecanicillium fungicola.</title>
        <authorList>
            <person name="Buettner E."/>
        </authorList>
    </citation>
    <scope>NUCLEOTIDE SEQUENCE</scope>
    <source>
        <strain evidence="1">Babe33</strain>
    </source>
</reference>
<proteinExistence type="predicted"/>
<dbReference type="EMBL" id="JANJQO010001281">
    <property type="protein sequence ID" value="KAJ2971738.1"/>
    <property type="molecule type" value="Genomic_DNA"/>
</dbReference>
<accession>A0ACC1MYY1</accession>
<sequence length="96" mass="10288">MRYHVLIATLALGVLGSPTSNEDADCMRPPTAAEKAAHPDRIWFTGMEHQPAGNATGRYGLTNDHGATAAYWRFQPGLVDSLVVVRLVAVHCSGSL</sequence>
<keyword evidence="2" id="KW-1185">Reference proteome</keyword>
<name>A0ACC1MYY1_9HYPO</name>
<evidence type="ECO:0000313" key="1">
    <source>
        <dbReference type="EMBL" id="KAJ2971738.1"/>
    </source>
</evidence>